<feature type="transmembrane region" description="Helical" evidence="1">
    <location>
        <begin position="114"/>
        <end position="135"/>
    </location>
</feature>
<organism evidence="3 4">
    <name type="scientific">Panaeolus cyanescens</name>
    <dbReference type="NCBI Taxonomy" id="181874"/>
    <lineage>
        <taxon>Eukaryota</taxon>
        <taxon>Fungi</taxon>
        <taxon>Dikarya</taxon>
        <taxon>Basidiomycota</taxon>
        <taxon>Agaricomycotina</taxon>
        <taxon>Agaricomycetes</taxon>
        <taxon>Agaricomycetidae</taxon>
        <taxon>Agaricales</taxon>
        <taxon>Agaricineae</taxon>
        <taxon>Galeropsidaceae</taxon>
        <taxon>Panaeolus</taxon>
    </lineage>
</organism>
<keyword evidence="1" id="KW-1133">Transmembrane helix</keyword>
<protein>
    <recommendedName>
        <fullName evidence="2">DUF6533 domain-containing protein</fullName>
    </recommendedName>
</protein>
<sequence>MEAQLLSAQRAATAMTNVTEKIIGADAARSVTFALMALTVYEYFITLDEERELFWTGPFSVSHALFFFNRYFPPIVVMCKGAVQITFLLSIIGIGAIKAILLIRVWFLFPGNKAVRSFLVLAFLTSLVTTFILLYDSVNRVQILTPLKGDTSRIIGCRTKRPPQFWRIYLPTLILHTCLYVMTVYQALSDAETRKRKELCKCLLRDGGMFYFIVMCSVGFTSIGSFLVGSPRINIPAIFSPIVLSTTSLATTRIMFSLRATTNNVGNDFEVMSLQVPQSHAGMNKRRDSTDSIWGTNTIFQADEEKGSTG</sequence>
<dbReference type="InParanoid" id="A0A409YL97"/>
<dbReference type="EMBL" id="NHTK01001019">
    <property type="protein sequence ID" value="PPR03802.1"/>
    <property type="molecule type" value="Genomic_DNA"/>
</dbReference>
<feature type="transmembrane region" description="Helical" evidence="1">
    <location>
        <begin position="84"/>
        <end position="107"/>
    </location>
</feature>
<accession>A0A409YL97</accession>
<feature type="transmembrane region" description="Helical" evidence="1">
    <location>
        <begin position="168"/>
        <end position="188"/>
    </location>
</feature>
<evidence type="ECO:0000313" key="3">
    <source>
        <dbReference type="EMBL" id="PPR03802.1"/>
    </source>
</evidence>
<feature type="domain" description="DUF6533" evidence="2">
    <location>
        <begin position="31"/>
        <end position="75"/>
    </location>
</feature>
<evidence type="ECO:0000256" key="1">
    <source>
        <dbReference type="SAM" id="Phobius"/>
    </source>
</evidence>
<dbReference type="InterPro" id="IPR045340">
    <property type="entry name" value="DUF6533"/>
</dbReference>
<dbReference type="Proteomes" id="UP000284842">
    <property type="component" value="Unassembled WGS sequence"/>
</dbReference>
<dbReference type="Pfam" id="PF20151">
    <property type="entry name" value="DUF6533"/>
    <property type="match status" value="1"/>
</dbReference>
<comment type="caution">
    <text evidence="3">The sequence shown here is derived from an EMBL/GenBank/DDBJ whole genome shotgun (WGS) entry which is preliminary data.</text>
</comment>
<keyword evidence="1" id="KW-0812">Transmembrane</keyword>
<reference evidence="3 4" key="1">
    <citation type="journal article" date="2018" name="Evol. Lett.">
        <title>Horizontal gene cluster transfer increased hallucinogenic mushroom diversity.</title>
        <authorList>
            <person name="Reynolds H.T."/>
            <person name="Vijayakumar V."/>
            <person name="Gluck-Thaler E."/>
            <person name="Korotkin H.B."/>
            <person name="Matheny P.B."/>
            <person name="Slot J.C."/>
        </authorList>
    </citation>
    <scope>NUCLEOTIDE SEQUENCE [LARGE SCALE GENOMIC DNA]</scope>
    <source>
        <strain evidence="3 4">2629</strain>
    </source>
</reference>
<dbReference type="OrthoDB" id="2679643at2759"/>
<feature type="transmembrane region" description="Helical" evidence="1">
    <location>
        <begin position="209"/>
        <end position="229"/>
    </location>
</feature>
<evidence type="ECO:0000313" key="4">
    <source>
        <dbReference type="Proteomes" id="UP000284842"/>
    </source>
</evidence>
<proteinExistence type="predicted"/>
<evidence type="ECO:0000259" key="2">
    <source>
        <dbReference type="Pfam" id="PF20151"/>
    </source>
</evidence>
<name>A0A409YL97_9AGAR</name>
<dbReference type="AlphaFoldDB" id="A0A409YL97"/>
<keyword evidence="4" id="KW-1185">Reference proteome</keyword>
<gene>
    <name evidence="3" type="ORF">CVT24_007482</name>
</gene>
<keyword evidence="1" id="KW-0472">Membrane</keyword>